<reference evidence="8" key="1">
    <citation type="submission" date="2013-03" db="EMBL/GenBank/DDBJ databases">
        <title>Determination of the sex of a multinucleate and clamp connection-lacking basidiomycete Volvariella volvacea using genome sequence-derived approach.</title>
        <authorList>
            <person name="Xie B.G."/>
            <person name="Chen B.Z."/>
        </authorList>
    </citation>
    <scope>NUCLEOTIDE SEQUENCE</scope>
    <source>
        <strain evidence="8">PYd21</strain>
    </source>
</reference>
<dbReference type="GO" id="GO:0003700">
    <property type="term" value="F:DNA-binding transcription factor activity"/>
    <property type="evidence" value="ECO:0007669"/>
    <property type="project" value="InterPro"/>
</dbReference>
<evidence type="ECO:0000256" key="6">
    <source>
        <dbReference type="SAM" id="MobiDB-lite"/>
    </source>
</evidence>
<dbReference type="GO" id="GO:0005634">
    <property type="term" value="C:nucleus"/>
    <property type="evidence" value="ECO:0007669"/>
    <property type="project" value="UniProtKB-SubCell"/>
</dbReference>
<comment type="subcellular location">
    <subcellularLocation>
        <location evidence="1">Nucleus</location>
    </subcellularLocation>
</comment>
<dbReference type="Pfam" id="PF02200">
    <property type="entry name" value="STE"/>
    <property type="match status" value="1"/>
</dbReference>
<feature type="region of interest" description="Disordered" evidence="6">
    <location>
        <begin position="56"/>
        <end position="212"/>
    </location>
</feature>
<feature type="compositionally biased region" description="Low complexity" evidence="6">
    <location>
        <begin position="56"/>
        <end position="83"/>
    </location>
</feature>
<evidence type="ECO:0000256" key="4">
    <source>
        <dbReference type="ARBA" id="ARBA00023242"/>
    </source>
</evidence>
<comment type="similarity">
    <text evidence="5">Belongs to the STE12 transcription factor family.</text>
</comment>
<evidence type="ECO:0000313" key="8">
    <source>
        <dbReference type="EMBL" id="AGO06026.1"/>
    </source>
</evidence>
<keyword evidence="3" id="KW-0804">Transcription</keyword>
<dbReference type="PANTHER" id="PTHR47427">
    <property type="entry name" value="PROTEIN STE12"/>
    <property type="match status" value="1"/>
</dbReference>
<dbReference type="AlphaFoldDB" id="R9WYT0"/>
<evidence type="ECO:0000256" key="7">
    <source>
        <dbReference type="SAM" id="SignalP"/>
    </source>
</evidence>
<accession>R9WYT0</accession>
<protein>
    <submittedName>
        <fullName evidence="8">Transcription factor STE12</fullName>
    </submittedName>
</protein>
<name>R9WYT0_9AGAR</name>
<feature type="compositionally biased region" description="Polar residues" evidence="6">
    <location>
        <begin position="118"/>
        <end position="128"/>
    </location>
</feature>
<dbReference type="InterPro" id="IPR003120">
    <property type="entry name" value="Ste12"/>
</dbReference>
<feature type="compositionally biased region" description="Low complexity" evidence="6">
    <location>
        <begin position="129"/>
        <end position="139"/>
    </location>
</feature>
<feature type="signal peptide" evidence="7">
    <location>
        <begin position="1"/>
        <end position="21"/>
    </location>
</feature>
<gene>
    <name evidence="8" type="primary">Ste12</name>
    <name evidence="8" type="ORF">GME4462</name>
</gene>
<keyword evidence="2" id="KW-0805">Transcription regulation</keyword>
<evidence type="ECO:0000256" key="5">
    <source>
        <dbReference type="ARBA" id="ARBA00024345"/>
    </source>
</evidence>
<evidence type="ECO:0000256" key="2">
    <source>
        <dbReference type="ARBA" id="ARBA00023015"/>
    </source>
</evidence>
<proteinExistence type="inferred from homology"/>
<dbReference type="EMBL" id="KC748449">
    <property type="protein sequence ID" value="AGO06026.1"/>
    <property type="molecule type" value="Genomic_DNA"/>
</dbReference>
<dbReference type="PANTHER" id="PTHR47427:SF1">
    <property type="entry name" value="PROTEIN STE12"/>
    <property type="match status" value="1"/>
</dbReference>
<feature type="chain" id="PRO_5004482584" evidence="7">
    <location>
        <begin position="22"/>
        <end position="422"/>
    </location>
</feature>
<sequence length="422" mass="47168">MSSHPLILYVSLLITLLLTLSTPHPQVLLPGLPTPHHCFHTLPPYIPLITDIQQQQMYQQPQQQHQTYYPGSASSSNRSSPQSYAEPDTYSQHPHLSSTPSLSQNHFIHPNLYRRAQPKNSTYSALQVTTSTSQSSNSDQDSEPTARPSNAHVHAQFHSQSVPLPRQTEDTTAFSSHAADPSLSDTQADSSDKDYTLSTPGLSRGLSRPLTPEEQKRLEELDRLKFFLATAPSRWTSSGSDASSGNSANSQMDTMSLVSNQAPSHPALNRFQLPSGEYVTCVLWNGLYHITGTDIVRALVFRFEAFGRPVRNMKKFEEGVFSDLRNLKPGIDACLEEPKVSDSEFHSRLIYPIRLVFFAQLWLSVLLDLQGVANERVIGEINDDDGQVRKEALLNRQEKNGARNIRLEMREAPALPTRERAT</sequence>
<dbReference type="GO" id="GO:1990526">
    <property type="term" value="C:Ste12p-Dig1p-Dig2p complex"/>
    <property type="evidence" value="ECO:0007669"/>
    <property type="project" value="TreeGrafter"/>
</dbReference>
<evidence type="ECO:0000256" key="1">
    <source>
        <dbReference type="ARBA" id="ARBA00004123"/>
    </source>
</evidence>
<evidence type="ECO:0000256" key="3">
    <source>
        <dbReference type="ARBA" id="ARBA00023163"/>
    </source>
</evidence>
<dbReference type="GO" id="GO:1990527">
    <property type="term" value="C:Tec1p-Ste12p-Dig1p complex"/>
    <property type="evidence" value="ECO:0007669"/>
    <property type="project" value="TreeGrafter"/>
</dbReference>
<keyword evidence="4" id="KW-0539">Nucleus</keyword>
<feature type="compositionally biased region" description="Polar residues" evidence="6">
    <location>
        <begin position="89"/>
        <end position="106"/>
    </location>
</feature>
<dbReference type="InterPro" id="IPR052127">
    <property type="entry name" value="STE12_transcription_factor"/>
</dbReference>
<keyword evidence="7" id="KW-0732">Signal</keyword>
<dbReference type="SMART" id="SM00424">
    <property type="entry name" value="STE"/>
    <property type="match status" value="1"/>
</dbReference>
<organism evidence="8">
    <name type="scientific">Volvariella volvacea</name>
    <dbReference type="NCBI Taxonomy" id="36659"/>
    <lineage>
        <taxon>Eukaryota</taxon>
        <taxon>Fungi</taxon>
        <taxon>Dikarya</taxon>
        <taxon>Basidiomycota</taxon>
        <taxon>Agaricomycotina</taxon>
        <taxon>Agaricomycetes</taxon>
        <taxon>Agaricomycetidae</taxon>
        <taxon>Agaricales</taxon>
        <taxon>Pluteineae</taxon>
        <taxon>Pluteaceae</taxon>
        <taxon>Volvariella</taxon>
    </lineage>
</organism>